<keyword evidence="1" id="KW-0812">Transmembrane</keyword>
<evidence type="ECO:0000313" key="3">
    <source>
        <dbReference type="Proteomes" id="UP000218083"/>
    </source>
</evidence>
<dbReference type="OrthoDB" id="321804at2157"/>
<gene>
    <name evidence="2" type="ORF">CK500_02645</name>
</gene>
<keyword evidence="1" id="KW-0472">Membrane</keyword>
<comment type="caution">
    <text evidence="2">The sequence shown here is derived from an EMBL/GenBank/DDBJ whole genome shotgun (WGS) entry which is preliminary data.</text>
</comment>
<reference evidence="2 3" key="1">
    <citation type="submission" date="2017-08" db="EMBL/GenBank/DDBJ databases">
        <title>The strain WRN001 was isolated from Binhai saline alkaline soil, Tianjin, China.</title>
        <authorList>
            <person name="Liu D."/>
            <person name="Zhang G."/>
        </authorList>
    </citation>
    <scope>NUCLEOTIDE SEQUENCE [LARGE SCALE GENOMIC DNA]</scope>
    <source>
        <strain evidence="2 3">WN019</strain>
    </source>
</reference>
<protein>
    <submittedName>
        <fullName evidence="2">Uncharacterized protein</fullName>
    </submittedName>
</protein>
<keyword evidence="1" id="KW-1133">Transmembrane helix</keyword>
<accession>A0A2A2FJC0</accession>
<evidence type="ECO:0000256" key="1">
    <source>
        <dbReference type="SAM" id="Phobius"/>
    </source>
</evidence>
<dbReference type="RefSeq" id="WP_095635693.1">
    <property type="nucleotide sequence ID" value="NZ_NSKC01000001.1"/>
</dbReference>
<feature type="transmembrane region" description="Helical" evidence="1">
    <location>
        <begin position="35"/>
        <end position="53"/>
    </location>
</feature>
<proteinExistence type="predicted"/>
<name>A0A2A2FJC0_9EURY</name>
<evidence type="ECO:0000313" key="2">
    <source>
        <dbReference type="EMBL" id="PAU85581.1"/>
    </source>
</evidence>
<dbReference type="Proteomes" id="UP000218083">
    <property type="component" value="Unassembled WGS sequence"/>
</dbReference>
<keyword evidence="3" id="KW-1185">Reference proteome</keyword>
<feature type="transmembrane region" description="Helical" evidence="1">
    <location>
        <begin position="65"/>
        <end position="83"/>
    </location>
</feature>
<dbReference type="AlphaFoldDB" id="A0A2A2FJC0"/>
<dbReference type="EMBL" id="NSKC01000001">
    <property type="protein sequence ID" value="PAU85581.1"/>
    <property type="molecule type" value="Genomic_DNA"/>
</dbReference>
<sequence>MTTPRQRQFLFAQTAWMLGGTALLASVGALTLEHAFVVSFVGLVVTTALTSPVHATVAWRRRLRWPLLAGAVVFVALVGLRTVEKFIGTL</sequence>
<organism evidence="2 3">
    <name type="scientific">Halorubrum salipaludis</name>
    <dbReference type="NCBI Taxonomy" id="2032630"/>
    <lineage>
        <taxon>Archaea</taxon>
        <taxon>Methanobacteriati</taxon>
        <taxon>Methanobacteriota</taxon>
        <taxon>Stenosarchaea group</taxon>
        <taxon>Halobacteria</taxon>
        <taxon>Halobacteriales</taxon>
        <taxon>Haloferacaceae</taxon>
        <taxon>Halorubrum</taxon>
    </lineage>
</organism>
<dbReference type="InterPro" id="IPR058357">
    <property type="entry name" value="DUF8044"/>
</dbReference>
<dbReference type="Pfam" id="PF26161">
    <property type="entry name" value="DUF8044"/>
    <property type="match status" value="1"/>
</dbReference>